<organism evidence="2 3">
    <name type="scientific">Campylobacter novaezeelandiae</name>
    <dbReference type="NCBI Taxonomy" id="2267891"/>
    <lineage>
        <taxon>Bacteria</taxon>
        <taxon>Pseudomonadati</taxon>
        <taxon>Campylobacterota</taxon>
        <taxon>Epsilonproteobacteria</taxon>
        <taxon>Campylobacterales</taxon>
        <taxon>Campylobacteraceae</taxon>
        <taxon>Campylobacter</taxon>
    </lineage>
</organism>
<name>A0A4Q9JWA1_9BACT</name>
<sequence length="469" mass="55303">MNHILIIIDGILAKHFLERLCFEKGLNFFFTIVYQNDINIDLYTNNEYLEFHKFDPTSTARLELIMTKDYKQALIYMDNEFDTKKTYESLRSLNSHLEINIMDFWGLVINDVQCKVVDARSALSRRFLDFLPDVALTAQYIGFGLGEIMEVKIPVGSIFAYRHIGFIQQKRWRIVLVYRNSKIYFVKPSFILYPNDSILIVGDPVVLQSVFHNIRGNLGQFPAPFGNNIYCIIDMKNMSELTQERLINTLITFSQKTNSRKFFLRIINPTLNNIYSKIKKLIDESNKNEEIFFDYKNTDFKNLNSFLENNDIGMFITDCKYFEKEKKKFFELKIPILKIGDTDFNNLKECVILSSDENELENQANVIVDLSKLLNFNVSFYHYNPIQENTNSMEEYFQSLSKLYDKNILIISKKDENPILSLQYRNDLLQFISFEPELLKNSLSRNLSTNFNKHYKKMSRNYQLFIPIS</sequence>
<dbReference type="GO" id="GO:0006813">
    <property type="term" value="P:potassium ion transport"/>
    <property type="evidence" value="ECO:0007669"/>
    <property type="project" value="InterPro"/>
</dbReference>
<evidence type="ECO:0000259" key="1">
    <source>
        <dbReference type="PROSITE" id="PS51202"/>
    </source>
</evidence>
<dbReference type="EMBL" id="QPGR01000001">
    <property type="protein sequence ID" value="TBR82289.1"/>
    <property type="molecule type" value="Genomic_DNA"/>
</dbReference>
<dbReference type="OrthoDB" id="5337496at2"/>
<dbReference type="Pfam" id="PF02080">
    <property type="entry name" value="TrkA_C"/>
    <property type="match status" value="1"/>
</dbReference>
<evidence type="ECO:0000313" key="3">
    <source>
        <dbReference type="Proteomes" id="UP000292583"/>
    </source>
</evidence>
<dbReference type="AlphaFoldDB" id="A0A4Q9JWA1"/>
<accession>A0A4Q9JWA1</accession>
<evidence type="ECO:0000313" key="2">
    <source>
        <dbReference type="EMBL" id="TBR82289.1"/>
    </source>
</evidence>
<proteinExistence type="predicted"/>
<dbReference type="RefSeq" id="WP_131163275.1">
    <property type="nucleotide sequence ID" value="NZ_QPGQ01000010.1"/>
</dbReference>
<dbReference type="GO" id="GO:0008324">
    <property type="term" value="F:monoatomic cation transmembrane transporter activity"/>
    <property type="evidence" value="ECO:0007669"/>
    <property type="project" value="InterPro"/>
</dbReference>
<dbReference type="InterPro" id="IPR006037">
    <property type="entry name" value="RCK_C"/>
</dbReference>
<protein>
    <submittedName>
        <fullName evidence="2">Potassium transporter TrkA</fullName>
    </submittedName>
</protein>
<gene>
    <name evidence="2" type="ORF">DU473_00165</name>
</gene>
<comment type="caution">
    <text evidence="2">The sequence shown here is derived from an EMBL/GenBank/DDBJ whole genome shotgun (WGS) entry which is preliminary data.</text>
</comment>
<dbReference type="SUPFAM" id="SSF116726">
    <property type="entry name" value="TrkA C-terminal domain-like"/>
    <property type="match status" value="1"/>
</dbReference>
<dbReference type="Gene3D" id="3.30.70.1450">
    <property type="entry name" value="Regulator of K+ conductance, C-terminal domain"/>
    <property type="match status" value="1"/>
</dbReference>
<reference evidence="2 3" key="1">
    <citation type="submission" date="2018-07" db="EMBL/GenBank/DDBJ databases">
        <title>Campylobacter zealandensis sp. nov., isolated from birds and water in New Zealand.</title>
        <authorList>
            <person name="Wilkinson D.A."/>
            <person name="Biggs P.J."/>
            <person name="French N.P."/>
            <person name="Midwinter A.C."/>
        </authorList>
    </citation>
    <scope>NUCLEOTIDE SEQUENCE [LARGE SCALE GENOMIC DNA]</scope>
    <source>
        <strain evidence="2 3">B423b</strain>
    </source>
</reference>
<feature type="domain" description="RCK C-terminal" evidence="1">
    <location>
        <begin position="136"/>
        <end position="216"/>
    </location>
</feature>
<keyword evidence="3" id="KW-1185">Reference proteome</keyword>
<dbReference type="InterPro" id="IPR036721">
    <property type="entry name" value="RCK_C_sf"/>
</dbReference>
<dbReference type="Proteomes" id="UP000292583">
    <property type="component" value="Unassembled WGS sequence"/>
</dbReference>
<dbReference type="PROSITE" id="PS51202">
    <property type="entry name" value="RCK_C"/>
    <property type="match status" value="1"/>
</dbReference>